<dbReference type="Proteomes" id="UP000490821">
    <property type="component" value="Unassembled WGS sequence"/>
</dbReference>
<evidence type="ECO:0000259" key="5">
    <source>
        <dbReference type="PROSITE" id="PS51900"/>
    </source>
</evidence>
<dbReference type="InterPro" id="IPR004191">
    <property type="entry name" value="Integrase_Tn916-type_DNA-bd_N"/>
</dbReference>
<dbReference type="Gene3D" id="1.10.150.130">
    <property type="match status" value="1"/>
</dbReference>
<dbReference type="InterPro" id="IPR010998">
    <property type="entry name" value="Integrase_recombinase_N"/>
</dbReference>
<dbReference type="SUPFAM" id="SSF56349">
    <property type="entry name" value="DNA breaking-rejoining enzymes"/>
    <property type="match status" value="1"/>
</dbReference>
<dbReference type="InterPro" id="IPR016177">
    <property type="entry name" value="DNA-bd_dom_sf"/>
</dbReference>
<dbReference type="Gene3D" id="3.30.160.60">
    <property type="entry name" value="Classic Zinc Finger"/>
    <property type="match status" value="1"/>
</dbReference>
<dbReference type="Pfam" id="PF13102">
    <property type="entry name" value="Phage_int_SAM_5"/>
    <property type="match status" value="1"/>
</dbReference>
<evidence type="ECO:0000256" key="2">
    <source>
        <dbReference type="ARBA" id="ARBA00023172"/>
    </source>
</evidence>
<dbReference type="PANTHER" id="PTHR30349">
    <property type="entry name" value="PHAGE INTEGRASE-RELATED"/>
    <property type="match status" value="1"/>
</dbReference>
<feature type="domain" description="Core-binding (CB)" evidence="5">
    <location>
        <begin position="82"/>
        <end position="163"/>
    </location>
</feature>
<dbReference type="EMBL" id="BLMI01000280">
    <property type="protein sequence ID" value="GFI42248.1"/>
    <property type="molecule type" value="Genomic_DNA"/>
</dbReference>
<evidence type="ECO:0000259" key="4">
    <source>
        <dbReference type="PROSITE" id="PS51898"/>
    </source>
</evidence>
<dbReference type="Gene3D" id="1.10.443.10">
    <property type="entry name" value="Intergrase catalytic core"/>
    <property type="match status" value="1"/>
</dbReference>
<organism evidence="6 7">
    <name type="scientific">Thomasclavelia cocleata</name>
    <dbReference type="NCBI Taxonomy" id="69824"/>
    <lineage>
        <taxon>Bacteria</taxon>
        <taxon>Bacillati</taxon>
        <taxon>Bacillota</taxon>
        <taxon>Erysipelotrichia</taxon>
        <taxon>Erysipelotrichales</taxon>
        <taxon>Coprobacillaceae</taxon>
        <taxon>Thomasclavelia</taxon>
    </lineage>
</organism>
<dbReference type="Pfam" id="PF02920">
    <property type="entry name" value="Integrase_DNA"/>
    <property type="match status" value="1"/>
</dbReference>
<dbReference type="InterPro" id="IPR002104">
    <property type="entry name" value="Integrase_catalytic"/>
</dbReference>
<keyword evidence="2" id="KW-0233">DNA recombination</keyword>
<proteinExistence type="predicted"/>
<sequence length="396" mass="46222">MSEKRRDSKNRILRTGESQRKDGRYAYKYIDAFGKPQFVYAWKLVPTDRTPAGKREDISLREKEQEIRQDLNDGINTAGKKMTVYELFQKYLKQQRNTRASTQNTYHYLLEFLKKDKFGARSIDGIKISDVKAWLLELRDNGLAYGTVLFYKRALKPAFKMALHDDCIRKNPFDFSLSSVMKNDTQARQALTKEQEEKLLSFMRSDVCYRKHYDEVIILLRTGLRISEFCGLTVKDLDFTNRVINIDHQLIKLSKTGYVVQPPKSENGIRQIPMSDEVYQAFQNILKHRRKPKNLVIDGYSDFLFINRNGNPQVAVNYETVFRKLVDKYNSKYEEPLPKITPHVMRHTFCTRLANAGMNPKALQYVMGHSNITITLNLYTHASLETVKSELQRFVA</sequence>
<dbReference type="GO" id="GO:0003677">
    <property type="term" value="F:DNA binding"/>
    <property type="evidence" value="ECO:0007669"/>
    <property type="project" value="UniProtKB-UniRule"/>
</dbReference>
<dbReference type="GO" id="GO:0006310">
    <property type="term" value="P:DNA recombination"/>
    <property type="evidence" value="ECO:0007669"/>
    <property type="project" value="UniProtKB-KW"/>
</dbReference>
<keyword evidence="1 3" id="KW-0238">DNA-binding</keyword>
<dbReference type="GO" id="GO:0008907">
    <property type="term" value="F:integrase activity"/>
    <property type="evidence" value="ECO:0007669"/>
    <property type="project" value="InterPro"/>
</dbReference>
<dbReference type="Pfam" id="PF00589">
    <property type="entry name" value="Phage_integrase"/>
    <property type="match status" value="1"/>
</dbReference>
<evidence type="ECO:0000313" key="6">
    <source>
        <dbReference type="EMBL" id="GFI42248.1"/>
    </source>
</evidence>
<dbReference type="InterPro" id="IPR011010">
    <property type="entry name" value="DNA_brk_join_enz"/>
</dbReference>
<dbReference type="CDD" id="cd01189">
    <property type="entry name" value="INT_ICEBs1_C_like"/>
    <property type="match status" value="1"/>
</dbReference>
<dbReference type="InterPro" id="IPR013762">
    <property type="entry name" value="Integrase-like_cat_sf"/>
</dbReference>
<evidence type="ECO:0000256" key="3">
    <source>
        <dbReference type="PROSITE-ProRule" id="PRU01248"/>
    </source>
</evidence>
<protein>
    <submittedName>
        <fullName evidence="6">Transposase from transposon Tn916</fullName>
    </submittedName>
</protein>
<dbReference type="AlphaFoldDB" id="A0A829ZG28"/>
<dbReference type="InterPro" id="IPR050090">
    <property type="entry name" value="Tyrosine_recombinase_XerCD"/>
</dbReference>
<name>A0A829ZG28_9FIRM</name>
<dbReference type="SUPFAM" id="SSF54171">
    <property type="entry name" value="DNA-binding domain"/>
    <property type="match status" value="1"/>
</dbReference>
<evidence type="ECO:0000313" key="7">
    <source>
        <dbReference type="Proteomes" id="UP000490821"/>
    </source>
</evidence>
<reference evidence="6 7" key="1">
    <citation type="journal article" date="2020" name="Microbiome">
        <title>Single-cell genomics of uncultured bacteria reveals dietary fiber responders in the mouse gut microbiota.</title>
        <authorList>
            <person name="Chijiiwa R."/>
            <person name="Hosokawa M."/>
            <person name="Kogawa M."/>
            <person name="Nishikawa Y."/>
            <person name="Ide K."/>
            <person name="Sakanashi C."/>
            <person name="Takahashi K."/>
            <person name="Takeyama H."/>
        </authorList>
    </citation>
    <scope>NUCLEOTIDE SEQUENCE [LARGE SCALE GENOMIC DNA]</scope>
    <source>
        <strain evidence="6">IMSAGC_017</strain>
    </source>
</reference>
<accession>A0A829ZG28</accession>
<dbReference type="InterPro" id="IPR044068">
    <property type="entry name" value="CB"/>
</dbReference>
<evidence type="ECO:0000256" key="1">
    <source>
        <dbReference type="ARBA" id="ARBA00023125"/>
    </source>
</evidence>
<dbReference type="InterPro" id="IPR025269">
    <property type="entry name" value="SAM-like_dom"/>
</dbReference>
<dbReference type="PROSITE" id="PS51898">
    <property type="entry name" value="TYR_RECOMBINASE"/>
    <property type="match status" value="1"/>
</dbReference>
<comment type="caution">
    <text evidence="6">The sequence shown here is derived from an EMBL/GenBank/DDBJ whole genome shotgun (WGS) entry which is preliminary data.</text>
</comment>
<feature type="domain" description="Tyr recombinase" evidence="4">
    <location>
        <begin position="186"/>
        <end position="392"/>
    </location>
</feature>
<gene>
    <name evidence="6" type="primary">Int-Tn_4</name>
    <name evidence="6" type="ORF">IMSAGC017_02295</name>
</gene>
<dbReference type="PROSITE" id="PS51900">
    <property type="entry name" value="CB"/>
    <property type="match status" value="1"/>
</dbReference>
<dbReference type="RefSeq" id="WP_021399658.1">
    <property type="nucleotide sequence ID" value="NZ_BLMI01000280.1"/>
</dbReference>